<comment type="caution">
    <text evidence="2">The sequence shown here is derived from an EMBL/GenBank/DDBJ whole genome shotgun (WGS) entry which is preliminary data.</text>
</comment>
<feature type="region of interest" description="Disordered" evidence="1">
    <location>
        <begin position="19"/>
        <end position="149"/>
    </location>
</feature>
<dbReference type="AlphaFoldDB" id="A0A9D1CR39"/>
<name>A0A9D1CR39_9FIRM</name>
<evidence type="ECO:0000313" key="2">
    <source>
        <dbReference type="EMBL" id="HIQ72157.1"/>
    </source>
</evidence>
<reference evidence="2" key="2">
    <citation type="journal article" date="2021" name="PeerJ">
        <title>Extensive microbial diversity within the chicken gut microbiome revealed by metagenomics and culture.</title>
        <authorList>
            <person name="Gilroy R."/>
            <person name="Ravi A."/>
            <person name="Getino M."/>
            <person name="Pursley I."/>
            <person name="Horton D.L."/>
            <person name="Alikhan N.F."/>
            <person name="Baker D."/>
            <person name="Gharbi K."/>
            <person name="Hall N."/>
            <person name="Watson M."/>
            <person name="Adriaenssens E.M."/>
            <person name="Foster-Nyarko E."/>
            <person name="Jarju S."/>
            <person name="Secka A."/>
            <person name="Antonio M."/>
            <person name="Oren A."/>
            <person name="Chaudhuri R.R."/>
            <person name="La Ragione R."/>
            <person name="Hildebrand F."/>
            <person name="Pallen M.J."/>
        </authorList>
    </citation>
    <scope>NUCLEOTIDE SEQUENCE</scope>
    <source>
        <strain evidence="2">ChiSxjej2B14-6234</strain>
    </source>
</reference>
<evidence type="ECO:0000256" key="1">
    <source>
        <dbReference type="SAM" id="MobiDB-lite"/>
    </source>
</evidence>
<sequence length="175" mass="19207">MDALVFIIAIVWAIFSLAQKSQKKQKKRTPQAAARRPEAPKRPAAAQSAGERQRMPDGSMEATSGEGTEDKRKKHGAKAPAKSEQPGRNARPVREAQTMLPPRPASVAAMQTAMAAAAEGEDPCHEEMLAPHSDRRSPSPLDAPDESERAQDLLRGVIFAEILTRPADRRRLRMR</sequence>
<organism evidence="2 3">
    <name type="scientific">Candidatus Onthenecus intestinigallinarum</name>
    <dbReference type="NCBI Taxonomy" id="2840875"/>
    <lineage>
        <taxon>Bacteria</taxon>
        <taxon>Bacillati</taxon>
        <taxon>Bacillota</taxon>
        <taxon>Clostridia</taxon>
        <taxon>Eubacteriales</taxon>
        <taxon>Candidatus Onthenecus</taxon>
    </lineage>
</organism>
<reference evidence="2" key="1">
    <citation type="submission" date="2020-10" db="EMBL/GenBank/DDBJ databases">
        <authorList>
            <person name="Gilroy R."/>
        </authorList>
    </citation>
    <scope>NUCLEOTIDE SEQUENCE</scope>
    <source>
        <strain evidence="2">ChiSxjej2B14-6234</strain>
    </source>
</reference>
<proteinExistence type="predicted"/>
<dbReference type="EMBL" id="DVFJ01000029">
    <property type="protein sequence ID" value="HIQ72157.1"/>
    <property type="molecule type" value="Genomic_DNA"/>
</dbReference>
<gene>
    <name evidence="2" type="ORF">IAB73_08130</name>
</gene>
<feature type="compositionally biased region" description="Low complexity" evidence="1">
    <location>
        <begin position="105"/>
        <end position="118"/>
    </location>
</feature>
<evidence type="ECO:0000313" key="3">
    <source>
        <dbReference type="Proteomes" id="UP000886887"/>
    </source>
</evidence>
<dbReference type="Proteomes" id="UP000886887">
    <property type="component" value="Unassembled WGS sequence"/>
</dbReference>
<accession>A0A9D1CR39</accession>
<feature type="compositionally biased region" description="Basic and acidic residues" evidence="1">
    <location>
        <begin position="122"/>
        <end position="137"/>
    </location>
</feature>
<protein>
    <submittedName>
        <fullName evidence="2">Uncharacterized protein</fullName>
    </submittedName>
</protein>